<dbReference type="EMBL" id="JADFTS010000007">
    <property type="protein sequence ID" value="KAF9597403.1"/>
    <property type="molecule type" value="Genomic_DNA"/>
</dbReference>
<evidence type="ECO:0000256" key="2">
    <source>
        <dbReference type="PROSITE-ProRule" id="PRU00708"/>
    </source>
</evidence>
<organism evidence="3 4">
    <name type="scientific">Coptis chinensis</name>
    <dbReference type="NCBI Taxonomy" id="261450"/>
    <lineage>
        <taxon>Eukaryota</taxon>
        <taxon>Viridiplantae</taxon>
        <taxon>Streptophyta</taxon>
        <taxon>Embryophyta</taxon>
        <taxon>Tracheophyta</taxon>
        <taxon>Spermatophyta</taxon>
        <taxon>Magnoliopsida</taxon>
        <taxon>Ranunculales</taxon>
        <taxon>Ranunculaceae</taxon>
        <taxon>Coptidoideae</taxon>
        <taxon>Coptis</taxon>
    </lineage>
</organism>
<accession>A0A835HIC7</accession>
<dbReference type="Pfam" id="PF01535">
    <property type="entry name" value="PPR"/>
    <property type="match status" value="1"/>
</dbReference>
<dbReference type="PROSITE" id="PS51375">
    <property type="entry name" value="PPR"/>
    <property type="match status" value="5"/>
</dbReference>
<sequence>MASLRSSFRHIRLFSTTSHPTNPLSLSSVKSKLRAEHDPDKALEIYKTVSNNKNYTSPLASRYTQDLTIKRLAKSKRFEDIQTLINSHKNDPKIKQENFFSTLIRSYGIAGMCESALKLYGEMEELGTPRSSISFNALLVAYNFSRKFDEVPKLFSDMSEKYGIVPDKISYGILIKAYCELSLPESAFSVMKKMDAKGIEITAIAYTTILDSLYKNDKIEEAEKLWKDMIEKGCLPDVCAYNVRIMNAHRGKPEGVLGIIDEMSNAGLKPNIISYNYLFTCYCKNGMVDEAKKVYRDLVENGCSPNAATYRLHIDCLCKNGEFEEAYKIFKKSVNKDKIPAFGTIRVLVEGLVKDKKRKEAREFIRTVKKKFPNNFLNAWKKLEVELGLNMDEESSAQEKPSAVAAAP</sequence>
<dbReference type="InterPro" id="IPR011990">
    <property type="entry name" value="TPR-like_helical_dom_sf"/>
</dbReference>
<gene>
    <name evidence="3" type="ORF">IFM89_017749</name>
</gene>
<keyword evidence="4" id="KW-1185">Reference proteome</keyword>
<protein>
    <recommendedName>
        <fullName evidence="5">Pentatricopeptide repeat-containing protein</fullName>
    </recommendedName>
</protein>
<name>A0A835HIC7_9MAGN</name>
<reference evidence="3 4" key="1">
    <citation type="submission" date="2020-10" db="EMBL/GenBank/DDBJ databases">
        <title>The Coptis chinensis genome and diversification of protoberbering-type alkaloids.</title>
        <authorList>
            <person name="Wang B."/>
            <person name="Shu S."/>
            <person name="Song C."/>
            <person name="Liu Y."/>
        </authorList>
    </citation>
    <scope>NUCLEOTIDE SEQUENCE [LARGE SCALE GENOMIC DNA]</scope>
    <source>
        <strain evidence="3">HL-2020</strain>
        <tissue evidence="3">Leaf</tissue>
    </source>
</reference>
<dbReference type="Pfam" id="PF13041">
    <property type="entry name" value="PPR_2"/>
    <property type="match status" value="3"/>
</dbReference>
<feature type="repeat" description="PPR" evidence="2">
    <location>
        <begin position="202"/>
        <end position="236"/>
    </location>
</feature>
<feature type="repeat" description="PPR" evidence="2">
    <location>
        <begin position="96"/>
        <end position="130"/>
    </location>
</feature>
<evidence type="ECO:0000256" key="1">
    <source>
        <dbReference type="ARBA" id="ARBA00022737"/>
    </source>
</evidence>
<dbReference type="AlphaFoldDB" id="A0A835HIC7"/>
<feature type="repeat" description="PPR" evidence="2">
    <location>
        <begin position="167"/>
        <end position="201"/>
    </location>
</feature>
<dbReference type="PANTHER" id="PTHR45613:SF465">
    <property type="entry name" value="PENTACOTRIPEPTIDE-REPEAT REGION OF PRORP DOMAIN-CONTAINING PROTEIN"/>
    <property type="match status" value="1"/>
</dbReference>
<feature type="repeat" description="PPR" evidence="2">
    <location>
        <begin position="306"/>
        <end position="340"/>
    </location>
</feature>
<dbReference type="InterPro" id="IPR002885">
    <property type="entry name" value="PPR_rpt"/>
</dbReference>
<proteinExistence type="predicted"/>
<dbReference type="Gene3D" id="1.25.40.10">
    <property type="entry name" value="Tetratricopeptide repeat domain"/>
    <property type="match status" value="3"/>
</dbReference>
<dbReference type="Proteomes" id="UP000631114">
    <property type="component" value="Unassembled WGS sequence"/>
</dbReference>
<evidence type="ECO:0000313" key="4">
    <source>
        <dbReference type="Proteomes" id="UP000631114"/>
    </source>
</evidence>
<dbReference type="PANTHER" id="PTHR45613">
    <property type="entry name" value="PENTATRICOPEPTIDE REPEAT-CONTAINING PROTEIN"/>
    <property type="match status" value="1"/>
</dbReference>
<evidence type="ECO:0000313" key="3">
    <source>
        <dbReference type="EMBL" id="KAF9597403.1"/>
    </source>
</evidence>
<dbReference type="NCBIfam" id="TIGR00756">
    <property type="entry name" value="PPR"/>
    <property type="match status" value="5"/>
</dbReference>
<comment type="caution">
    <text evidence="3">The sequence shown here is derived from an EMBL/GenBank/DDBJ whole genome shotgun (WGS) entry which is preliminary data.</text>
</comment>
<keyword evidence="1" id="KW-0677">Repeat</keyword>
<dbReference type="OrthoDB" id="185373at2759"/>
<feature type="repeat" description="PPR" evidence="2">
    <location>
        <begin position="271"/>
        <end position="305"/>
    </location>
</feature>
<dbReference type="SUPFAM" id="SSF81901">
    <property type="entry name" value="HCP-like"/>
    <property type="match status" value="1"/>
</dbReference>
<evidence type="ECO:0008006" key="5">
    <source>
        <dbReference type="Google" id="ProtNLM"/>
    </source>
</evidence>